<dbReference type="AlphaFoldDB" id="A0A9Q1EA83"/>
<sequence length="107" mass="12252">MEYSLVHLEVYPQTCFTGSQKWLRGGYPTIRSGKLRQTRNAKFTWRSGSQPSFPVKGSITSPVHSLQHSLFPCKRSAPSFTPTNRDSVHPQIHNKAPFCAFFFFFLN</sequence>
<dbReference type="Proteomes" id="UP001152622">
    <property type="component" value="Chromosome 21"/>
</dbReference>
<dbReference type="EMBL" id="JAINUF010000021">
    <property type="protein sequence ID" value="KAJ8335089.1"/>
    <property type="molecule type" value="Genomic_DNA"/>
</dbReference>
<protein>
    <submittedName>
        <fullName evidence="1">Uncharacterized protein</fullName>
    </submittedName>
</protein>
<gene>
    <name evidence="1" type="ORF">SKAU_G00407280</name>
</gene>
<evidence type="ECO:0000313" key="2">
    <source>
        <dbReference type="Proteomes" id="UP001152622"/>
    </source>
</evidence>
<evidence type="ECO:0000313" key="1">
    <source>
        <dbReference type="EMBL" id="KAJ8335089.1"/>
    </source>
</evidence>
<accession>A0A9Q1EA83</accession>
<organism evidence="1 2">
    <name type="scientific">Synaphobranchus kaupii</name>
    <name type="common">Kaup's arrowtooth eel</name>
    <dbReference type="NCBI Taxonomy" id="118154"/>
    <lineage>
        <taxon>Eukaryota</taxon>
        <taxon>Metazoa</taxon>
        <taxon>Chordata</taxon>
        <taxon>Craniata</taxon>
        <taxon>Vertebrata</taxon>
        <taxon>Euteleostomi</taxon>
        <taxon>Actinopterygii</taxon>
        <taxon>Neopterygii</taxon>
        <taxon>Teleostei</taxon>
        <taxon>Anguilliformes</taxon>
        <taxon>Synaphobranchidae</taxon>
        <taxon>Synaphobranchus</taxon>
    </lineage>
</organism>
<proteinExistence type="predicted"/>
<reference evidence="1" key="1">
    <citation type="journal article" date="2023" name="Science">
        <title>Genome structures resolve the early diversification of teleost fishes.</title>
        <authorList>
            <person name="Parey E."/>
            <person name="Louis A."/>
            <person name="Montfort J."/>
            <person name="Bouchez O."/>
            <person name="Roques C."/>
            <person name="Iampietro C."/>
            <person name="Lluch J."/>
            <person name="Castinel A."/>
            <person name="Donnadieu C."/>
            <person name="Desvignes T."/>
            <person name="Floi Bucao C."/>
            <person name="Jouanno E."/>
            <person name="Wen M."/>
            <person name="Mejri S."/>
            <person name="Dirks R."/>
            <person name="Jansen H."/>
            <person name="Henkel C."/>
            <person name="Chen W.J."/>
            <person name="Zahm M."/>
            <person name="Cabau C."/>
            <person name="Klopp C."/>
            <person name="Thompson A.W."/>
            <person name="Robinson-Rechavi M."/>
            <person name="Braasch I."/>
            <person name="Lecointre G."/>
            <person name="Bobe J."/>
            <person name="Postlethwait J.H."/>
            <person name="Berthelot C."/>
            <person name="Roest Crollius H."/>
            <person name="Guiguen Y."/>
        </authorList>
    </citation>
    <scope>NUCLEOTIDE SEQUENCE</scope>
    <source>
        <strain evidence="1">WJC10195</strain>
    </source>
</reference>
<name>A0A9Q1EA83_SYNKA</name>
<keyword evidence="2" id="KW-1185">Reference proteome</keyword>
<comment type="caution">
    <text evidence="1">The sequence shown here is derived from an EMBL/GenBank/DDBJ whole genome shotgun (WGS) entry which is preliminary data.</text>
</comment>